<dbReference type="EMBL" id="VNJJ01000001">
    <property type="protein sequence ID" value="TVY04146.1"/>
    <property type="molecule type" value="Genomic_DNA"/>
</dbReference>
<dbReference type="SFLD" id="SFLDS00003">
    <property type="entry name" value="Haloacid_Dehalogenase"/>
    <property type="match status" value="1"/>
</dbReference>
<dbReference type="InterPro" id="IPR006379">
    <property type="entry name" value="HAD-SF_hydro_IIB"/>
</dbReference>
<dbReference type="SUPFAM" id="SSF56784">
    <property type="entry name" value="HAD-like"/>
    <property type="match status" value="1"/>
</dbReference>
<gene>
    <name evidence="1" type="ORF">FPZ45_00650</name>
</gene>
<comment type="caution">
    <text evidence="1">The sequence shown here is derived from an EMBL/GenBank/DDBJ whole genome shotgun (WGS) entry which is preliminary data.</text>
</comment>
<sequence length="266" mass="29588">MRFRLIALDVDGTLLNDHHELTPRVREAVRAAAQQGAEIVLCTGRGPTSTLPVLEELGLAGTMITHNGSAVVDSKTRNVLQDTTIGHDQAQRYISFFKERGIHYDMNTAFELFVEEMKEDAAQMYHKMMARPVIRGNDEGLPEHLVKMSVFAPKQVLDDVEKEWSGWLHELQTIRSGDNFIDVQHLQANKGQALERLAAMKGIDREHILAMGNYYNDTGMLAFAGWGIAMDNSPAEVKAIANEVTASNNEDGVAQAIERLVLAARY</sequence>
<dbReference type="PANTHER" id="PTHR10000">
    <property type="entry name" value="PHOSPHOSERINE PHOSPHATASE"/>
    <property type="match status" value="1"/>
</dbReference>
<dbReference type="InterPro" id="IPR036412">
    <property type="entry name" value="HAD-like_sf"/>
</dbReference>
<evidence type="ECO:0000313" key="1">
    <source>
        <dbReference type="EMBL" id="TVY04146.1"/>
    </source>
</evidence>
<reference evidence="1 2" key="1">
    <citation type="submission" date="2019-07" db="EMBL/GenBank/DDBJ databases">
        <authorList>
            <person name="Kim J."/>
        </authorList>
    </citation>
    <scope>NUCLEOTIDE SEQUENCE [LARGE SCALE GENOMIC DNA]</scope>
    <source>
        <strain evidence="1 2">G13</strain>
    </source>
</reference>
<dbReference type="CDD" id="cd07516">
    <property type="entry name" value="HAD_Pase"/>
    <property type="match status" value="1"/>
</dbReference>
<dbReference type="PANTHER" id="PTHR10000:SF8">
    <property type="entry name" value="HAD SUPERFAMILY HYDROLASE-LIKE, TYPE 3"/>
    <property type="match status" value="1"/>
</dbReference>
<dbReference type="GO" id="GO:0000287">
    <property type="term" value="F:magnesium ion binding"/>
    <property type="evidence" value="ECO:0007669"/>
    <property type="project" value="TreeGrafter"/>
</dbReference>
<dbReference type="RefSeq" id="WP_144697273.1">
    <property type="nucleotide sequence ID" value="NZ_VNJJ01000001.1"/>
</dbReference>
<dbReference type="InterPro" id="IPR000150">
    <property type="entry name" value="Cof"/>
</dbReference>
<dbReference type="NCBIfam" id="TIGR01484">
    <property type="entry name" value="HAD-SF-IIB"/>
    <property type="match status" value="1"/>
</dbReference>
<proteinExistence type="predicted"/>
<dbReference type="InterPro" id="IPR023214">
    <property type="entry name" value="HAD_sf"/>
</dbReference>
<dbReference type="PROSITE" id="PS01228">
    <property type="entry name" value="COF_1"/>
    <property type="match status" value="1"/>
</dbReference>
<protein>
    <submittedName>
        <fullName evidence="1">HAD family phosphatase</fullName>
    </submittedName>
</protein>
<dbReference type="SFLD" id="SFLDG01140">
    <property type="entry name" value="C2.B:_Phosphomannomutase_and_P"/>
    <property type="match status" value="1"/>
</dbReference>
<dbReference type="Gene3D" id="3.30.1240.10">
    <property type="match status" value="1"/>
</dbReference>
<accession>A0A559JW89</accession>
<dbReference type="GO" id="GO:0016791">
    <property type="term" value="F:phosphatase activity"/>
    <property type="evidence" value="ECO:0007669"/>
    <property type="project" value="TreeGrafter"/>
</dbReference>
<dbReference type="NCBIfam" id="TIGR00099">
    <property type="entry name" value="Cof-subfamily"/>
    <property type="match status" value="1"/>
</dbReference>
<dbReference type="Proteomes" id="UP000316330">
    <property type="component" value="Unassembled WGS sequence"/>
</dbReference>
<dbReference type="Pfam" id="PF08282">
    <property type="entry name" value="Hydrolase_3"/>
    <property type="match status" value="1"/>
</dbReference>
<dbReference type="GO" id="GO:0005829">
    <property type="term" value="C:cytosol"/>
    <property type="evidence" value="ECO:0007669"/>
    <property type="project" value="TreeGrafter"/>
</dbReference>
<keyword evidence="2" id="KW-1185">Reference proteome</keyword>
<evidence type="ECO:0000313" key="2">
    <source>
        <dbReference type="Proteomes" id="UP000316330"/>
    </source>
</evidence>
<name>A0A559JW89_9BACL</name>
<dbReference type="OrthoDB" id="9790031at2"/>
<dbReference type="AlphaFoldDB" id="A0A559JW89"/>
<organism evidence="1 2">
    <name type="scientific">Cohnella terricola</name>
    <dbReference type="NCBI Taxonomy" id="1289167"/>
    <lineage>
        <taxon>Bacteria</taxon>
        <taxon>Bacillati</taxon>
        <taxon>Bacillota</taxon>
        <taxon>Bacilli</taxon>
        <taxon>Bacillales</taxon>
        <taxon>Paenibacillaceae</taxon>
        <taxon>Cohnella</taxon>
    </lineage>
</organism>
<dbReference type="Gene3D" id="3.40.50.1000">
    <property type="entry name" value="HAD superfamily/HAD-like"/>
    <property type="match status" value="1"/>
</dbReference>